<dbReference type="SMART" id="SM00388">
    <property type="entry name" value="HisKA"/>
    <property type="match status" value="1"/>
</dbReference>
<dbReference type="AlphaFoldDB" id="A0A3M9MBL2"/>
<dbReference type="GO" id="GO:0000155">
    <property type="term" value="F:phosphorelay sensor kinase activity"/>
    <property type="evidence" value="ECO:0007669"/>
    <property type="project" value="InterPro"/>
</dbReference>
<dbReference type="PROSITE" id="PS50109">
    <property type="entry name" value="HIS_KIN"/>
    <property type="match status" value="1"/>
</dbReference>
<gene>
    <name evidence="14" type="ORF">EFB08_20880</name>
</gene>
<evidence type="ECO:0000259" key="12">
    <source>
        <dbReference type="PROSITE" id="PS50109"/>
    </source>
</evidence>
<dbReference type="PROSITE" id="PS50885">
    <property type="entry name" value="HAMP"/>
    <property type="match status" value="1"/>
</dbReference>
<dbReference type="InterPro" id="IPR036097">
    <property type="entry name" value="HisK_dim/P_sf"/>
</dbReference>
<dbReference type="InterPro" id="IPR036890">
    <property type="entry name" value="HATPase_C_sf"/>
</dbReference>
<dbReference type="EMBL" id="RJJD01000021">
    <property type="protein sequence ID" value="RNI22555.1"/>
    <property type="molecule type" value="Genomic_DNA"/>
</dbReference>
<comment type="caution">
    <text evidence="14">The sequence shown here is derived from an EMBL/GenBank/DDBJ whole genome shotgun (WGS) entry which is preliminary data.</text>
</comment>
<evidence type="ECO:0000256" key="6">
    <source>
        <dbReference type="ARBA" id="ARBA00022692"/>
    </source>
</evidence>
<dbReference type="Pfam" id="PF02518">
    <property type="entry name" value="HATPase_c"/>
    <property type="match status" value="1"/>
</dbReference>
<comment type="catalytic activity">
    <reaction evidence="1">
        <text>ATP + protein L-histidine = ADP + protein N-phospho-L-histidine.</text>
        <dbReference type="EC" id="2.7.13.3"/>
    </reaction>
</comment>
<keyword evidence="8 11" id="KW-1133">Transmembrane helix</keyword>
<dbReference type="PANTHER" id="PTHR45436">
    <property type="entry name" value="SENSOR HISTIDINE KINASE YKOH"/>
    <property type="match status" value="1"/>
</dbReference>
<keyword evidence="7 14" id="KW-0418">Kinase</keyword>
<evidence type="ECO:0000256" key="7">
    <source>
        <dbReference type="ARBA" id="ARBA00022777"/>
    </source>
</evidence>
<dbReference type="InterPro" id="IPR003594">
    <property type="entry name" value="HATPase_dom"/>
</dbReference>
<dbReference type="CDD" id="cd06225">
    <property type="entry name" value="HAMP"/>
    <property type="match status" value="1"/>
</dbReference>
<dbReference type="Gene3D" id="6.10.340.10">
    <property type="match status" value="1"/>
</dbReference>
<name>A0A3M9MBL2_9BACT</name>
<comment type="subcellular location">
    <subcellularLocation>
        <location evidence="2">Membrane</location>
    </subcellularLocation>
</comment>
<dbReference type="EC" id="2.7.13.3" evidence="3"/>
<evidence type="ECO:0000256" key="2">
    <source>
        <dbReference type="ARBA" id="ARBA00004370"/>
    </source>
</evidence>
<dbReference type="SMART" id="SM00304">
    <property type="entry name" value="HAMP"/>
    <property type="match status" value="1"/>
</dbReference>
<dbReference type="InterPro" id="IPR050428">
    <property type="entry name" value="TCS_sensor_his_kinase"/>
</dbReference>
<keyword evidence="15" id="KW-1185">Reference proteome</keyword>
<keyword evidence="4" id="KW-0597">Phosphoprotein</keyword>
<dbReference type="RefSeq" id="WP_123128911.1">
    <property type="nucleotide sequence ID" value="NZ_RJJD01000021.1"/>
</dbReference>
<dbReference type="Pfam" id="PF00672">
    <property type="entry name" value="HAMP"/>
    <property type="match status" value="1"/>
</dbReference>
<dbReference type="SUPFAM" id="SSF55874">
    <property type="entry name" value="ATPase domain of HSP90 chaperone/DNA topoisomerase II/histidine kinase"/>
    <property type="match status" value="1"/>
</dbReference>
<dbReference type="Gene3D" id="3.30.565.10">
    <property type="entry name" value="Histidine kinase-like ATPase, C-terminal domain"/>
    <property type="match status" value="1"/>
</dbReference>
<organism evidence="14 15">
    <name type="scientific">Rufibacter latericius</name>
    <dbReference type="NCBI Taxonomy" id="2487040"/>
    <lineage>
        <taxon>Bacteria</taxon>
        <taxon>Pseudomonadati</taxon>
        <taxon>Bacteroidota</taxon>
        <taxon>Cytophagia</taxon>
        <taxon>Cytophagales</taxon>
        <taxon>Hymenobacteraceae</taxon>
        <taxon>Rufibacter</taxon>
    </lineage>
</organism>
<evidence type="ECO:0000256" key="9">
    <source>
        <dbReference type="ARBA" id="ARBA00023012"/>
    </source>
</evidence>
<dbReference type="InterPro" id="IPR003661">
    <property type="entry name" value="HisK_dim/P_dom"/>
</dbReference>
<evidence type="ECO:0000256" key="1">
    <source>
        <dbReference type="ARBA" id="ARBA00000085"/>
    </source>
</evidence>
<keyword evidence="10 11" id="KW-0472">Membrane</keyword>
<dbReference type="PANTHER" id="PTHR45436:SF5">
    <property type="entry name" value="SENSOR HISTIDINE KINASE TRCS"/>
    <property type="match status" value="1"/>
</dbReference>
<evidence type="ECO:0000259" key="13">
    <source>
        <dbReference type="PROSITE" id="PS50885"/>
    </source>
</evidence>
<feature type="transmembrane region" description="Helical" evidence="11">
    <location>
        <begin position="7"/>
        <end position="29"/>
    </location>
</feature>
<dbReference type="Pfam" id="PF00512">
    <property type="entry name" value="HisKA"/>
    <property type="match status" value="1"/>
</dbReference>
<evidence type="ECO:0000256" key="5">
    <source>
        <dbReference type="ARBA" id="ARBA00022679"/>
    </source>
</evidence>
<feature type="domain" description="Histidine kinase" evidence="12">
    <location>
        <begin position="238"/>
        <end position="456"/>
    </location>
</feature>
<dbReference type="Proteomes" id="UP000272117">
    <property type="component" value="Unassembled WGS sequence"/>
</dbReference>
<dbReference type="SMART" id="SM00387">
    <property type="entry name" value="HATPase_c"/>
    <property type="match status" value="1"/>
</dbReference>
<evidence type="ECO:0000256" key="11">
    <source>
        <dbReference type="SAM" id="Phobius"/>
    </source>
</evidence>
<dbReference type="OrthoDB" id="594725at2"/>
<feature type="domain" description="HAMP" evidence="13">
    <location>
        <begin position="177"/>
        <end position="230"/>
    </location>
</feature>
<evidence type="ECO:0000256" key="8">
    <source>
        <dbReference type="ARBA" id="ARBA00022989"/>
    </source>
</evidence>
<accession>A0A3M9MBL2</accession>
<reference evidence="14 15" key="1">
    <citation type="submission" date="2018-11" db="EMBL/GenBank/DDBJ databases">
        <title>Rufibacter latericius sp. nov., isolated from water in Baiyang Lake.</title>
        <authorList>
            <person name="Yang Y."/>
        </authorList>
    </citation>
    <scope>NUCLEOTIDE SEQUENCE [LARGE SCALE GENOMIC DNA]</scope>
    <source>
        <strain evidence="14 15">R-22-1c-1</strain>
    </source>
</reference>
<keyword evidence="6 11" id="KW-0812">Transmembrane</keyword>
<dbReference type="CDD" id="cd00082">
    <property type="entry name" value="HisKA"/>
    <property type="match status" value="1"/>
</dbReference>
<keyword evidence="5" id="KW-0808">Transferase</keyword>
<dbReference type="Gene3D" id="1.10.287.130">
    <property type="match status" value="1"/>
</dbReference>
<dbReference type="SUPFAM" id="SSF158472">
    <property type="entry name" value="HAMP domain-like"/>
    <property type="match status" value="1"/>
</dbReference>
<evidence type="ECO:0000256" key="4">
    <source>
        <dbReference type="ARBA" id="ARBA00022553"/>
    </source>
</evidence>
<feature type="transmembrane region" description="Helical" evidence="11">
    <location>
        <begin position="156"/>
        <end position="175"/>
    </location>
</feature>
<sequence length="461" mass="52196">MKIKTKLTLQFTAIFTGILLLFSVSVYYFSALYRKNDFYGRILNRAYATAHYVLDADTVSQQQHALDQRLYFQMLPREVVKVYNQDHQLIFSEGEDTMNVPLHVLQQLNQQGEVRLDQGDRQVVGIRYLHRGQYNYVLASSIDLYNLNKLQHLRTLLLTGFVMALATVVLCGMAFSRAALRPFLKVVSEVEKIKASDLHHRLSQAEGEDEVAQLAKTFNNLLDRLERAFEVQRTFVSNASHELRTPLTAMIGELQVALMNKRQPEEYERVLKSILEDAHLLAQLSNGLLQMVQASTDSSKVQMADLRMDELVWQACAEARKRQPHMKVEVAFANMPEDENELMIKGNEALLLIATVNVLENAAKFSGSNPSITASIEVQPRALNLRVSDQGIGMAEEDVRKVFVPFFRAESVRDISGHGIGLPLAEKIIKLHRGSIAVHSQLNQGTEVTITLPKLYEVYKI</sequence>
<dbReference type="InterPro" id="IPR003660">
    <property type="entry name" value="HAMP_dom"/>
</dbReference>
<evidence type="ECO:0000256" key="10">
    <source>
        <dbReference type="ARBA" id="ARBA00023136"/>
    </source>
</evidence>
<evidence type="ECO:0000256" key="3">
    <source>
        <dbReference type="ARBA" id="ARBA00012438"/>
    </source>
</evidence>
<dbReference type="InterPro" id="IPR004358">
    <property type="entry name" value="Sig_transdc_His_kin-like_C"/>
</dbReference>
<dbReference type="PRINTS" id="PR00344">
    <property type="entry name" value="BCTRLSENSOR"/>
</dbReference>
<keyword evidence="9" id="KW-0902">Two-component regulatory system</keyword>
<dbReference type="GO" id="GO:0005886">
    <property type="term" value="C:plasma membrane"/>
    <property type="evidence" value="ECO:0007669"/>
    <property type="project" value="TreeGrafter"/>
</dbReference>
<dbReference type="InterPro" id="IPR005467">
    <property type="entry name" value="His_kinase_dom"/>
</dbReference>
<evidence type="ECO:0000313" key="14">
    <source>
        <dbReference type="EMBL" id="RNI22555.1"/>
    </source>
</evidence>
<protein>
    <recommendedName>
        <fullName evidence="3">histidine kinase</fullName>
        <ecNumber evidence="3">2.7.13.3</ecNumber>
    </recommendedName>
</protein>
<dbReference type="SUPFAM" id="SSF47384">
    <property type="entry name" value="Homodimeric domain of signal transducing histidine kinase"/>
    <property type="match status" value="1"/>
</dbReference>
<evidence type="ECO:0000313" key="15">
    <source>
        <dbReference type="Proteomes" id="UP000272117"/>
    </source>
</evidence>
<proteinExistence type="predicted"/>